<organism evidence="3">
    <name type="scientific">Hymenolepis diminuta</name>
    <name type="common">Rat tapeworm</name>
    <dbReference type="NCBI Taxonomy" id="6216"/>
    <lineage>
        <taxon>Eukaryota</taxon>
        <taxon>Metazoa</taxon>
        <taxon>Spiralia</taxon>
        <taxon>Lophotrochozoa</taxon>
        <taxon>Platyhelminthes</taxon>
        <taxon>Cestoda</taxon>
        <taxon>Eucestoda</taxon>
        <taxon>Cyclophyllidea</taxon>
        <taxon>Hymenolepididae</taxon>
        <taxon>Hymenolepis</taxon>
    </lineage>
</organism>
<dbReference type="WBParaSite" id="HDID_0000490601-mRNA-1">
    <property type="protein sequence ID" value="HDID_0000490601-mRNA-1"/>
    <property type="gene ID" value="HDID_0000490601"/>
</dbReference>
<evidence type="ECO:0000313" key="3">
    <source>
        <dbReference type="WBParaSite" id="HDID_0000490601-mRNA-1"/>
    </source>
</evidence>
<sequence length="84" mass="9592">MNSHMDPSGHEEIFTDADHHRAISWDALPPHEVLFEHINPSPPPPSAVISQDEGSFQELRISPSEEVEPIYSQQIWMGQEYEGR</sequence>
<dbReference type="EMBL" id="UYSG01002118">
    <property type="protein sequence ID" value="VDL57096.1"/>
    <property type="molecule type" value="Genomic_DNA"/>
</dbReference>
<protein>
    <submittedName>
        <fullName evidence="3">Zinc finger protein 655</fullName>
    </submittedName>
</protein>
<dbReference type="AlphaFoldDB" id="A0A0R3SIZ1"/>
<reference evidence="3" key="1">
    <citation type="submission" date="2017-02" db="UniProtKB">
        <authorList>
            <consortium name="WormBaseParasite"/>
        </authorList>
    </citation>
    <scope>IDENTIFICATION</scope>
</reference>
<evidence type="ECO:0000313" key="1">
    <source>
        <dbReference type="EMBL" id="VDL57096.1"/>
    </source>
</evidence>
<evidence type="ECO:0000313" key="2">
    <source>
        <dbReference type="Proteomes" id="UP000274504"/>
    </source>
</evidence>
<dbReference type="Proteomes" id="UP000274504">
    <property type="component" value="Unassembled WGS sequence"/>
</dbReference>
<accession>A0A0R3SIZ1</accession>
<proteinExistence type="predicted"/>
<reference evidence="1 2" key="2">
    <citation type="submission" date="2018-11" db="EMBL/GenBank/DDBJ databases">
        <authorList>
            <consortium name="Pathogen Informatics"/>
        </authorList>
    </citation>
    <scope>NUCLEOTIDE SEQUENCE [LARGE SCALE GENOMIC DNA]</scope>
</reference>
<gene>
    <name evidence="1" type="ORF">HDID_LOCUS4904</name>
</gene>
<name>A0A0R3SIZ1_HYMDI</name>